<dbReference type="PROSITE" id="PS00059">
    <property type="entry name" value="ADH_ZINC"/>
    <property type="match status" value="1"/>
</dbReference>
<dbReference type="EMBL" id="JXRP01000009">
    <property type="protein sequence ID" value="KIL50053.1"/>
    <property type="molecule type" value="Genomic_DNA"/>
</dbReference>
<evidence type="ECO:0000256" key="5">
    <source>
        <dbReference type="RuleBase" id="RU361277"/>
    </source>
</evidence>
<evidence type="ECO:0000313" key="9">
    <source>
        <dbReference type="Proteomes" id="UP000031938"/>
    </source>
</evidence>
<dbReference type="STRING" id="889306.KP78_15210"/>
<dbReference type="InterPro" id="IPR036291">
    <property type="entry name" value="NAD(P)-bd_dom_sf"/>
</dbReference>
<comment type="cofactor">
    <cofactor evidence="1 5">
        <name>Zn(2+)</name>
        <dbReference type="ChEBI" id="CHEBI:29105"/>
    </cofactor>
</comment>
<comment type="similarity">
    <text evidence="5">Belongs to the zinc-containing alcohol dehydrogenase family.</text>
</comment>
<comment type="caution">
    <text evidence="8">The sequence shown here is derived from an EMBL/GenBank/DDBJ whole genome shotgun (WGS) entry which is preliminary data.</text>
</comment>
<accession>A0A0C2W1S3</accession>
<name>A0A0C2W1S3_9BACL</name>
<dbReference type="CDD" id="cd08283">
    <property type="entry name" value="FDH_like_1"/>
    <property type="match status" value="1"/>
</dbReference>
<evidence type="ECO:0000259" key="7">
    <source>
        <dbReference type="Pfam" id="PF08240"/>
    </source>
</evidence>
<evidence type="ECO:0000256" key="2">
    <source>
        <dbReference type="ARBA" id="ARBA00022723"/>
    </source>
</evidence>
<gene>
    <name evidence="8" type="ORF">KP78_15210</name>
</gene>
<dbReference type="Gene3D" id="3.40.50.720">
    <property type="entry name" value="NAD(P)-binding Rossmann-like Domain"/>
    <property type="match status" value="1"/>
</dbReference>
<keyword evidence="3 5" id="KW-0862">Zinc</keyword>
<dbReference type="SUPFAM" id="SSF51735">
    <property type="entry name" value="NAD(P)-binding Rossmann-fold domains"/>
    <property type="match status" value="1"/>
</dbReference>
<proteinExistence type="inferred from homology"/>
<keyword evidence="2 5" id="KW-0479">Metal-binding</keyword>
<dbReference type="InterPro" id="IPR013149">
    <property type="entry name" value="ADH-like_C"/>
</dbReference>
<dbReference type="Pfam" id="PF08240">
    <property type="entry name" value="ADH_N"/>
    <property type="match status" value="1"/>
</dbReference>
<dbReference type="PANTHER" id="PTHR42813:SF2">
    <property type="entry name" value="DEHYDROGENASE, ZINC-CONTAINING, PUTATIVE (AFU_ORTHOLOGUE AFUA_2G02810)-RELATED"/>
    <property type="match status" value="1"/>
</dbReference>
<evidence type="ECO:0000256" key="1">
    <source>
        <dbReference type="ARBA" id="ARBA00001947"/>
    </source>
</evidence>
<dbReference type="InterPro" id="IPR013154">
    <property type="entry name" value="ADH-like_N"/>
</dbReference>
<feature type="domain" description="Alcohol dehydrogenase-like N-terminal" evidence="7">
    <location>
        <begin position="40"/>
        <end position="155"/>
    </location>
</feature>
<dbReference type="GO" id="GO:0016491">
    <property type="term" value="F:oxidoreductase activity"/>
    <property type="evidence" value="ECO:0007669"/>
    <property type="project" value="UniProtKB-KW"/>
</dbReference>
<feature type="domain" description="Alcohol dehydrogenase-like C-terminal" evidence="6">
    <location>
        <begin position="203"/>
        <end position="270"/>
    </location>
</feature>
<organism evidence="8 9">
    <name type="scientific">Jeotgalibacillus soli</name>
    <dbReference type="NCBI Taxonomy" id="889306"/>
    <lineage>
        <taxon>Bacteria</taxon>
        <taxon>Bacillati</taxon>
        <taxon>Bacillota</taxon>
        <taxon>Bacilli</taxon>
        <taxon>Bacillales</taxon>
        <taxon>Caryophanaceae</taxon>
        <taxon>Jeotgalibacillus</taxon>
    </lineage>
</organism>
<dbReference type="GO" id="GO:0008270">
    <property type="term" value="F:zinc ion binding"/>
    <property type="evidence" value="ECO:0007669"/>
    <property type="project" value="InterPro"/>
</dbReference>
<dbReference type="Proteomes" id="UP000031938">
    <property type="component" value="Unassembled WGS sequence"/>
</dbReference>
<dbReference type="AlphaFoldDB" id="A0A0C2W1S3"/>
<dbReference type="InterPro" id="IPR011032">
    <property type="entry name" value="GroES-like_sf"/>
</dbReference>
<evidence type="ECO:0000256" key="4">
    <source>
        <dbReference type="ARBA" id="ARBA00023002"/>
    </source>
</evidence>
<evidence type="ECO:0000259" key="6">
    <source>
        <dbReference type="Pfam" id="PF00107"/>
    </source>
</evidence>
<dbReference type="SUPFAM" id="SSF50129">
    <property type="entry name" value="GroES-like"/>
    <property type="match status" value="1"/>
</dbReference>
<dbReference type="Pfam" id="PF00107">
    <property type="entry name" value="ADH_zinc_N"/>
    <property type="match status" value="1"/>
</dbReference>
<dbReference type="Gene3D" id="3.90.180.10">
    <property type="entry name" value="Medium-chain alcohol dehydrogenases, catalytic domain"/>
    <property type="match status" value="1"/>
</dbReference>
<evidence type="ECO:0000256" key="3">
    <source>
        <dbReference type="ARBA" id="ARBA00022833"/>
    </source>
</evidence>
<dbReference type="PATRIC" id="fig|889306.3.peg.1534"/>
<protein>
    <submittedName>
        <fullName evidence="8">Alcohol dehydrogenase</fullName>
    </submittedName>
</protein>
<keyword evidence="4" id="KW-0560">Oxidoreductase</keyword>
<dbReference type="InterPro" id="IPR002328">
    <property type="entry name" value="ADH_Zn_CS"/>
</dbReference>
<reference evidence="8 9" key="1">
    <citation type="submission" date="2015-01" db="EMBL/GenBank/DDBJ databases">
        <title>Genome sequencing of Jeotgalibacillus soli.</title>
        <authorList>
            <person name="Goh K.M."/>
            <person name="Chan K.-G."/>
            <person name="Yaakop A.S."/>
            <person name="Ee R."/>
            <person name="Gan H.M."/>
            <person name="Chan C.S."/>
        </authorList>
    </citation>
    <scope>NUCLEOTIDE SEQUENCE [LARGE SCALE GENOMIC DNA]</scope>
    <source>
        <strain evidence="8 9">P9</strain>
    </source>
</reference>
<evidence type="ECO:0000313" key="8">
    <source>
        <dbReference type="EMBL" id="KIL50053.1"/>
    </source>
</evidence>
<dbReference type="PANTHER" id="PTHR42813">
    <property type="entry name" value="ZINC-TYPE ALCOHOL DEHYDROGENASE-LIKE"/>
    <property type="match status" value="1"/>
</dbReference>
<keyword evidence="9" id="KW-1185">Reference proteome</keyword>
<sequence>MKDENLLFLLIGVLEMKAVTYQGPNNVAVKQVDDPKIEKKDDVIVKITSTTICGSDLHLYQGNMPLPKGYVIGHEPMGIVEEVGPDVTKVKKGDRVVVPFNVACGQCTYCQHDLTSQCDNSNPHYDSGGYFGYTEKFGNHPGGQAEYLKVPFGNFTPFLVPESCELEDESLLFLSDVIPTAYWSISHAGVKEGDTVIVLGCGPVGLMAQKFAWMHGAKRVISIDHIGYRLDHAKKMNNVEIFDFAKYPDMGEHLKEITKGGADVVVDCVGMDGKKSPLEFVEQKLKLQGGTLGPIQIATKAVRKFGTVQITGVYGGNYNNFPFGAFFSRNITLKMGQAPVIPIMPMLYEKIMNKEFDPKEIITHKVSLDDASNAYKIFNDHQDNAIKIVLKP</sequence>